<proteinExistence type="predicted"/>
<feature type="transmembrane region" description="Helical" evidence="1">
    <location>
        <begin position="18"/>
        <end position="43"/>
    </location>
</feature>
<dbReference type="Proteomes" id="UP000261166">
    <property type="component" value="Unassembled WGS sequence"/>
</dbReference>
<evidence type="ECO:0000313" key="3">
    <source>
        <dbReference type="EMBL" id="RGE69499.1"/>
    </source>
</evidence>
<accession>A0A3E3I2R9</accession>
<evidence type="ECO:0000313" key="2">
    <source>
        <dbReference type="EMBL" id="RGE58952.1"/>
    </source>
</evidence>
<evidence type="ECO:0000256" key="1">
    <source>
        <dbReference type="SAM" id="Phobius"/>
    </source>
</evidence>
<feature type="transmembrane region" description="Helical" evidence="1">
    <location>
        <begin position="55"/>
        <end position="81"/>
    </location>
</feature>
<name>A0A3E3I2R9_9FIRM</name>
<evidence type="ECO:0000313" key="5">
    <source>
        <dbReference type="Proteomes" id="UP000261166"/>
    </source>
</evidence>
<sequence length="82" mass="8820">MAPISQEAPEPPMKVSDWVLTLLVLAIPCVNIIMLFIWGFGTTENRSKANFCKAALIWTAVVAALGFILYMVIVAGVIAGLV</sequence>
<keyword evidence="1" id="KW-1133">Transmembrane helix</keyword>
<dbReference type="OrthoDB" id="2943819at2"/>
<dbReference type="AlphaFoldDB" id="A0A3E3I2R9"/>
<keyword evidence="1" id="KW-0812">Transmembrane</keyword>
<keyword evidence="4" id="KW-1185">Reference proteome</keyword>
<dbReference type="EMBL" id="QVLU01000016">
    <property type="protein sequence ID" value="RGE69499.1"/>
    <property type="molecule type" value="Genomic_DNA"/>
</dbReference>
<gene>
    <name evidence="3" type="ORF">DWY69_17460</name>
    <name evidence="2" type="ORF">DXC51_16180</name>
</gene>
<dbReference type="Proteomes" id="UP000260812">
    <property type="component" value="Unassembled WGS sequence"/>
</dbReference>
<keyword evidence="1" id="KW-0472">Membrane</keyword>
<protein>
    <submittedName>
        <fullName evidence="2">Uncharacterized protein</fullName>
    </submittedName>
</protein>
<comment type="caution">
    <text evidence="2">The sequence shown here is derived from an EMBL/GenBank/DDBJ whole genome shotgun (WGS) entry which is preliminary data.</text>
</comment>
<evidence type="ECO:0000313" key="4">
    <source>
        <dbReference type="Proteomes" id="UP000260812"/>
    </source>
</evidence>
<organism evidence="2 4">
    <name type="scientific">Eisenbergiella massiliensis</name>
    <dbReference type="NCBI Taxonomy" id="1720294"/>
    <lineage>
        <taxon>Bacteria</taxon>
        <taxon>Bacillati</taxon>
        <taxon>Bacillota</taxon>
        <taxon>Clostridia</taxon>
        <taxon>Lachnospirales</taxon>
        <taxon>Lachnospiraceae</taxon>
        <taxon>Eisenbergiella</taxon>
    </lineage>
</organism>
<reference evidence="2 5" key="1">
    <citation type="submission" date="2018-08" db="EMBL/GenBank/DDBJ databases">
        <title>A genome reference for cultivated species of the human gut microbiota.</title>
        <authorList>
            <person name="Zou Y."/>
            <person name="Xue W."/>
            <person name="Luo G."/>
        </authorList>
    </citation>
    <scope>NUCLEOTIDE SEQUENCE [LARGE SCALE GENOMIC DNA]</scope>
    <source>
        <strain evidence="3 5">AF26-4BH</strain>
        <strain evidence="2">TF05-5AC</strain>
    </source>
</reference>
<dbReference type="EMBL" id="QVLV01000010">
    <property type="protein sequence ID" value="RGE58952.1"/>
    <property type="molecule type" value="Genomic_DNA"/>
</dbReference>